<dbReference type="EMBL" id="WVTB01000047">
    <property type="protein sequence ID" value="KAF3805036.1"/>
    <property type="molecule type" value="Genomic_DNA"/>
</dbReference>
<evidence type="ECO:0000313" key="2">
    <source>
        <dbReference type="EMBL" id="KAF3805036.1"/>
    </source>
</evidence>
<organism evidence="2 3">
    <name type="scientific">Colletotrichum gloeosporioides</name>
    <name type="common">Anthracnose fungus</name>
    <name type="synonym">Glomerella cingulata</name>
    <dbReference type="NCBI Taxonomy" id="474922"/>
    <lineage>
        <taxon>Eukaryota</taxon>
        <taxon>Fungi</taxon>
        <taxon>Dikarya</taxon>
        <taxon>Ascomycota</taxon>
        <taxon>Pezizomycotina</taxon>
        <taxon>Sordariomycetes</taxon>
        <taxon>Hypocreomycetidae</taxon>
        <taxon>Glomerellales</taxon>
        <taxon>Glomerellaceae</taxon>
        <taxon>Colletotrichum</taxon>
        <taxon>Colletotrichum gloeosporioides species complex</taxon>
    </lineage>
</organism>
<evidence type="ECO:0000256" key="1">
    <source>
        <dbReference type="SAM" id="MobiDB-lite"/>
    </source>
</evidence>
<gene>
    <name evidence="2" type="ORF">GCG54_00005781</name>
</gene>
<dbReference type="GeneID" id="69012930"/>
<evidence type="ECO:0000313" key="3">
    <source>
        <dbReference type="Proteomes" id="UP000613401"/>
    </source>
</evidence>
<feature type="region of interest" description="Disordered" evidence="1">
    <location>
        <begin position="192"/>
        <end position="212"/>
    </location>
</feature>
<dbReference type="AlphaFoldDB" id="A0A8H4CJQ1"/>
<protein>
    <submittedName>
        <fullName evidence="2">Uncharacterized protein</fullName>
    </submittedName>
</protein>
<name>A0A8H4CJQ1_COLGL</name>
<accession>A0A8H4CJQ1</accession>
<feature type="compositionally biased region" description="Acidic residues" evidence="1">
    <location>
        <begin position="192"/>
        <end position="203"/>
    </location>
</feature>
<sequence>MTELTDIHAEELIRRLWHQPTINSYGQYGILVKNPSHFSAAYTDYYQRQWITMAGQNGIHVWFKTPQDLNAFISHISAAESLAKEDLSSYLEENWGTSLDSEHGGHTLNLALSLLLMVKFGPTIGEVQPHIFLQWTSGCLKECLRRHFNADPILDTHEIRLSQNFNAWSLKTIGAIEIGFTDNLDDHLFDADENEEDDEDDNENNCQQQEQR</sequence>
<proteinExistence type="predicted"/>
<reference evidence="2" key="2">
    <citation type="submission" date="2020-03" db="EMBL/GenBank/DDBJ databases">
        <authorList>
            <person name="Fu F.-F."/>
            <person name="Chen J."/>
        </authorList>
    </citation>
    <scope>NUCLEOTIDE SEQUENCE</scope>
    <source>
        <strain evidence="2">Lc1</strain>
    </source>
</reference>
<dbReference type="RefSeq" id="XP_045264195.1">
    <property type="nucleotide sequence ID" value="XM_045405797.1"/>
</dbReference>
<keyword evidence="3" id="KW-1185">Reference proteome</keyword>
<dbReference type="Proteomes" id="UP000613401">
    <property type="component" value="Unassembled WGS sequence"/>
</dbReference>
<comment type="caution">
    <text evidence="2">The sequence shown here is derived from an EMBL/GenBank/DDBJ whole genome shotgun (WGS) entry which is preliminary data.</text>
</comment>
<reference evidence="2" key="1">
    <citation type="journal article" date="2020" name="Phytopathology">
        <title>Genome sequence and comparative analysis of Colletotrichum gloeosporioides isolated from Liriodendron leaves.</title>
        <authorList>
            <person name="Fu F.F."/>
            <person name="Hao Z."/>
            <person name="Wang P."/>
            <person name="Lu Y."/>
            <person name="Xue L.J."/>
            <person name="Wei G."/>
            <person name="Tian Y."/>
            <person name="Baishi H."/>
            <person name="Xu H."/>
            <person name="Shi J."/>
            <person name="Cheng T."/>
            <person name="Wang G."/>
            <person name="Yi Y."/>
            <person name="Chen J."/>
        </authorList>
    </citation>
    <scope>NUCLEOTIDE SEQUENCE</scope>
    <source>
        <strain evidence="2">Lc1</strain>
    </source>
</reference>